<keyword evidence="1" id="KW-0472">Membrane</keyword>
<dbReference type="EMBL" id="BAABWU010000003">
    <property type="protein sequence ID" value="GAA6195684.1"/>
    <property type="molecule type" value="Genomic_DNA"/>
</dbReference>
<evidence type="ECO:0000313" key="2">
    <source>
        <dbReference type="EMBL" id="GAA6195684.1"/>
    </source>
</evidence>
<dbReference type="Proteomes" id="UP001441944">
    <property type="component" value="Unassembled WGS sequence"/>
</dbReference>
<comment type="caution">
    <text evidence="2">The sequence shown here is derived from an EMBL/GenBank/DDBJ whole genome shotgun (WGS) entry which is preliminary data.</text>
</comment>
<evidence type="ECO:0000313" key="3">
    <source>
        <dbReference type="Proteomes" id="UP001441944"/>
    </source>
</evidence>
<feature type="transmembrane region" description="Helical" evidence="1">
    <location>
        <begin position="13"/>
        <end position="30"/>
    </location>
</feature>
<reference evidence="2 3" key="1">
    <citation type="submission" date="2024-04" db="EMBL/GenBank/DDBJ databases">
        <title>Draft genome sequence of Pseudophaeobacter arcticus NBRC 116598.</title>
        <authorList>
            <person name="Miyakawa T."/>
            <person name="Kusuya Y."/>
            <person name="Miura T."/>
        </authorList>
    </citation>
    <scope>NUCLEOTIDE SEQUENCE [LARGE SCALE GENOMIC DNA]</scope>
    <source>
        <strain evidence="2 3">SU-CL00105</strain>
    </source>
</reference>
<keyword evidence="1" id="KW-1133">Transmembrane helix</keyword>
<protein>
    <submittedName>
        <fullName evidence="2">Uncharacterized protein</fullName>
    </submittedName>
</protein>
<organism evidence="2 3">
    <name type="scientific">Pseudophaeobacter arcticus</name>
    <dbReference type="NCBI Taxonomy" id="385492"/>
    <lineage>
        <taxon>Bacteria</taxon>
        <taxon>Pseudomonadati</taxon>
        <taxon>Pseudomonadota</taxon>
        <taxon>Alphaproteobacteria</taxon>
        <taxon>Rhodobacterales</taxon>
        <taxon>Paracoccaceae</taxon>
        <taxon>Pseudophaeobacter</taxon>
    </lineage>
</organism>
<evidence type="ECO:0000256" key="1">
    <source>
        <dbReference type="SAM" id="Phobius"/>
    </source>
</evidence>
<accession>A0ABQ0AIL9</accession>
<keyword evidence="3" id="KW-1185">Reference proteome</keyword>
<keyword evidence="1" id="KW-0812">Transmembrane</keyword>
<name>A0ABQ0AIL9_9RHOB</name>
<gene>
    <name evidence="2" type="ORF">NBRC116598_11280</name>
</gene>
<dbReference type="RefSeq" id="WP_353397793.1">
    <property type="nucleotide sequence ID" value="NZ_BAABWU010000003.1"/>
</dbReference>
<sequence>MAEFVVKFLENDLVLASLIGATAYLVRAWIERNKAVSDARVESATAIADVMSRFFSVASSSDPSEVEAALREIKSTMPKGVMFFSRRTELKANEFFAHANKLVKSLAKGEAVPEEQRDQVTTVATNFLNALRLDVLGWSAFGLSHRFRTALDRRKWRKDKRRRA</sequence>
<proteinExistence type="predicted"/>